<keyword evidence="4 12" id="KW-0812">Transmembrane</keyword>
<dbReference type="SUPFAM" id="SSF82866">
    <property type="entry name" value="Multidrug efflux transporter AcrB transmembrane domain"/>
    <property type="match status" value="1"/>
</dbReference>
<gene>
    <name evidence="12" type="primary">secF</name>
    <name evidence="14" type="ORF">SAMN02745751_00773</name>
</gene>
<keyword evidence="15" id="KW-1185">Reference proteome</keyword>
<reference evidence="14 15" key="1">
    <citation type="submission" date="2016-11" db="EMBL/GenBank/DDBJ databases">
        <authorList>
            <person name="Jaros S."/>
            <person name="Januszkiewicz K."/>
            <person name="Wedrychowicz H."/>
        </authorList>
    </citation>
    <scope>NUCLEOTIDE SEQUENCE [LARGE SCALE GENOMIC DNA]</scope>
    <source>
        <strain evidence="14 15">DSM 17477</strain>
    </source>
</reference>
<dbReference type="PRINTS" id="PR01755">
    <property type="entry name" value="SECFTRNLCASE"/>
</dbReference>
<dbReference type="InterPro" id="IPR022646">
    <property type="entry name" value="SecD/SecF_CS"/>
</dbReference>
<dbReference type="Gene3D" id="1.20.1640.10">
    <property type="entry name" value="Multidrug efflux transporter AcrB transmembrane domain"/>
    <property type="match status" value="1"/>
</dbReference>
<dbReference type="EMBL" id="FQZL01000006">
    <property type="protein sequence ID" value="SHI67908.1"/>
    <property type="molecule type" value="Genomic_DNA"/>
</dbReference>
<keyword evidence="3 12" id="KW-1003">Cell membrane</keyword>
<dbReference type="NCBIfam" id="TIGR00916">
    <property type="entry name" value="2A0604s01"/>
    <property type="match status" value="1"/>
</dbReference>
<dbReference type="NCBIfam" id="TIGR00966">
    <property type="entry name" value="transloc_SecF"/>
    <property type="match status" value="1"/>
</dbReference>
<feature type="transmembrane region" description="Helical" evidence="12">
    <location>
        <begin position="12"/>
        <end position="32"/>
    </location>
</feature>
<protein>
    <recommendedName>
        <fullName evidence="12">Protein-export membrane protein SecF</fullName>
    </recommendedName>
</protein>
<comment type="similarity">
    <text evidence="11">In the N-terminal section; belongs to the SecD/SecF family. SecD subfamily.</text>
</comment>
<name>A0A1M6D4H5_9FIRM</name>
<evidence type="ECO:0000313" key="14">
    <source>
        <dbReference type="EMBL" id="SHI67908.1"/>
    </source>
</evidence>
<dbReference type="HAMAP" id="MF_01464_B">
    <property type="entry name" value="SecF_B"/>
    <property type="match status" value="1"/>
</dbReference>
<dbReference type="AlphaFoldDB" id="A0A1M6D4H5"/>
<feature type="transmembrane region" description="Helical" evidence="12">
    <location>
        <begin position="151"/>
        <end position="174"/>
    </location>
</feature>
<dbReference type="Pfam" id="PF02355">
    <property type="entry name" value="SecD_SecF_C"/>
    <property type="match status" value="1"/>
</dbReference>
<dbReference type="PANTHER" id="PTHR30081:SF8">
    <property type="entry name" value="PROTEIN TRANSLOCASE SUBUNIT SECF"/>
    <property type="match status" value="1"/>
</dbReference>
<keyword evidence="2 12" id="KW-0813">Transport</keyword>
<evidence type="ECO:0000256" key="6">
    <source>
        <dbReference type="ARBA" id="ARBA00022989"/>
    </source>
</evidence>
<keyword evidence="8 12" id="KW-0472">Membrane</keyword>
<dbReference type="InterPro" id="IPR022813">
    <property type="entry name" value="SecD/SecF_arch_bac"/>
</dbReference>
<evidence type="ECO:0000259" key="13">
    <source>
        <dbReference type="Pfam" id="PF02355"/>
    </source>
</evidence>
<evidence type="ECO:0000256" key="11">
    <source>
        <dbReference type="ARBA" id="ARBA00061053"/>
    </source>
</evidence>
<dbReference type="RefSeq" id="WP_073047452.1">
    <property type="nucleotide sequence ID" value="NZ_FQZL01000006.1"/>
</dbReference>
<evidence type="ECO:0000256" key="5">
    <source>
        <dbReference type="ARBA" id="ARBA00022927"/>
    </source>
</evidence>
<evidence type="ECO:0000256" key="12">
    <source>
        <dbReference type="HAMAP-Rule" id="MF_01464"/>
    </source>
</evidence>
<feature type="transmembrane region" description="Helical" evidence="12">
    <location>
        <begin position="129"/>
        <end position="146"/>
    </location>
</feature>
<feature type="transmembrane region" description="Helical" evidence="12">
    <location>
        <begin position="180"/>
        <end position="201"/>
    </location>
</feature>
<comment type="similarity">
    <text evidence="12">Belongs to the SecD/SecF family. SecF subfamily.</text>
</comment>
<evidence type="ECO:0000256" key="3">
    <source>
        <dbReference type="ARBA" id="ARBA00022475"/>
    </source>
</evidence>
<dbReference type="GO" id="GO:0005886">
    <property type="term" value="C:plasma membrane"/>
    <property type="evidence" value="ECO:0007669"/>
    <property type="project" value="UniProtKB-SubCell"/>
</dbReference>
<dbReference type="GO" id="GO:0015450">
    <property type="term" value="F:protein-transporting ATPase activity"/>
    <property type="evidence" value="ECO:0007669"/>
    <property type="project" value="InterPro"/>
</dbReference>
<dbReference type="GO" id="GO:0043952">
    <property type="term" value="P:protein transport by the Sec complex"/>
    <property type="evidence" value="ECO:0007669"/>
    <property type="project" value="UniProtKB-UniRule"/>
</dbReference>
<evidence type="ECO:0000256" key="7">
    <source>
        <dbReference type="ARBA" id="ARBA00023010"/>
    </source>
</evidence>
<comment type="similarity">
    <text evidence="10">In the C-terminal section; belongs to the SecD/SecF family. SecF subfamily.</text>
</comment>
<dbReference type="InterPro" id="IPR022645">
    <property type="entry name" value="SecD/SecF_bac"/>
</dbReference>
<keyword evidence="5 12" id="KW-0653">Protein transport</keyword>
<feature type="transmembrane region" description="Helical" evidence="12">
    <location>
        <begin position="232"/>
        <end position="250"/>
    </location>
</feature>
<dbReference type="PANTHER" id="PTHR30081">
    <property type="entry name" value="PROTEIN-EXPORT MEMBRANE PROTEIN SEC"/>
    <property type="match status" value="1"/>
</dbReference>
<comment type="subcellular location">
    <subcellularLocation>
        <location evidence="1 12">Cell membrane</location>
        <topology evidence="1 12">Multi-pass membrane protein</topology>
    </subcellularLocation>
</comment>
<evidence type="ECO:0000256" key="10">
    <source>
        <dbReference type="ARBA" id="ARBA00060856"/>
    </source>
</evidence>
<dbReference type="InterPro" id="IPR048634">
    <property type="entry name" value="SecD_SecF_C"/>
</dbReference>
<evidence type="ECO:0000256" key="2">
    <source>
        <dbReference type="ARBA" id="ARBA00022448"/>
    </source>
</evidence>
<dbReference type="InterPro" id="IPR055344">
    <property type="entry name" value="SecD_SecF_C_bact"/>
</dbReference>
<evidence type="ECO:0000256" key="1">
    <source>
        <dbReference type="ARBA" id="ARBA00004651"/>
    </source>
</evidence>
<dbReference type="Pfam" id="PF07549">
    <property type="entry name" value="Sec_GG"/>
    <property type="match status" value="1"/>
</dbReference>
<feature type="domain" description="Protein export membrane protein SecD/SecF C-terminal" evidence="13">
    <location>
        <begin position="109"/>
        <end position="283"/>
    </location>
</feature>
<comment type="function">
    <text evidence="9 12">Part of the Sec protein translocase complex. Interacts with the SecYEG preprotein conducting channel. SecDF uses the proton motive force (PMF) to complete protein translocation after the ATP-dependent function of SecA.</text>
</comment>
<accession>A0A1M6D4H5</accession>
<dbReference type="InterPro" id="IPR005665">
    <property type="entry name" value="SecF_bac"/>
</dbReference>
<sequence length="299" mass="33286">MKLNVVKNKKIYFAVSILIILTGIVLIFARGLNVGIDFTGGTHLQIDVHDEIPVDDIREITDSFDKNASIVHAGDDNNEIIIKTTVNLDNEERFAIFTQFRDKYGLEDADFIGQNKFGPSIGKETQRKAVISVVIASVCMLAYITLRFEFLFGVAAVIALIHDVLIGIAVYSIFKVPVNSSFIAAMLTIVGYSINDTIVVFDRIRENIKKMRKSKYEEIVDLSISQTLIRSINTSVTTLFAISALYIFGVEAIKDFAFPLIVGVLAGTYSSIFIASPIWVMLKSLKGDVNYYNPHKVQN</sequence>
<keyword evidence="6 12" id="KW-1133">Transmembrane helix</keyword>
<dbReference type="Proteomes" id="UP000184052">
    <property type="component" value="Unassembled WGS sequence"/>
</dbReference>
<comment type="subunit">
    <text evidence="12">Forms a complex with SecD. Part of the essential Sec protein translocation apparatus which comprises SecA, SecYEG and auxiliary proteins SecDF. Other proteins may also be involved.</text>
</comment>
<organism evidence="14 15">
    <name type="scientific">Dethiosulfatibacter aminovorans DSM 17477</name>
    <dbReference type="NCBI Taxonomy" id="1121476"/>
    <lineage>
        <taxon>Bacteria</taxon>
        <taxon>Bacillati</taxon>
        <taxon>Bacillota</taxon>
        <taxon>Tissierellia</taxon>
        <taxon>Dethiosulfatibacter</taxon>
    </lineage>
</organism>
<evidence type="ECO:0000256" key="8">
    <source>
        <dbReference type="ARBA" id="ARBA00023136"/>
    </source>
</evidence>
<evidence type="ECO:0000313" key="15">
    <source>
        <dbReference type="Proteomes" id="UP000184052"/>
    </source>
</evidence>
<dbReference type="GO" id="GO:0006605">
    <property type="term" value="P:protein targeting"/>
    <property type="evidence" value="ECO:0007669"/>
    <property type="project" value="UniProtKB-UniRule"/>
</dbReference>
<keyword evidence="7 12" id="KW-0811">Translocation</keyword>
<dbReference type="FunFam" id="1.20.1640.10:FF:000024">
    <property type="entry name" value="Multifunctional fusion protein"/>
    <property type="match status" value="1"/>
</dbReference>
<dbReference type="STRING" id="1121476.SAMN02745751_00773"/>
<feature type="transmembrane region" description="Helical" evidence="12">
    <location>
        <begin position="256"/>
        <end position="282"/>
    </location>
</feature>
<evidence type="ECO:0000256" key="4">
    <source>
        <dbReference type="ARBA" id="ARBA00022692"/>
    </source>
</evidence>
<proteinExistence type="inferred from homology"/>
<dbReference type="GO" id="GO:0065002">
    <property type="term" value="P:intracellular protein transmembrane transport"/>
    <property type="evidence" value="ECO:0007669"/>
    <property type="project" value="UniProtKB-UniRule"/>
</dbReference>
<evidence type="ECO:0000256" key="9">
    <source>
        <dbReference type="ARBA" id="ARBA00059018"/>
    </source>
</evidence>